<evidence type="ECO:0000256" key="10">
    <source>
        <dbReference type="ARBA" id="ARBA00023180"/>
    </source>
</evidence>
<comment type="subcellular location">
    <subcellularLocation>
        <location evidence="1">Golgi apparatus membrane</location>
        <topology evidence="1">Single-pass type II membrane protein</topology>
    </subcellularLocation>
</comment>
<gene>
    <name evidence="12" type="ORF">CYMTET_43328</name>
</gene>
<proteinExistence type="inferred from homology"/>
<keyword evidence="4" id="KW-0808">Transferase</keyword>
<dbReference type="GO" id="GO:0008373">
    <property type="term" value="F:sialyltransferase activity"/>
    <property type="evidence" value="ECO:0007669"/>
    <property type="project" value="InterPro"/>
</dbReference>
<accession>A0AAE0F1S1</accession>
<keyword evidence="6" id="KW-0735">Signal-anchor</keyword>
<feature type="compositionally biased region" description="Basic and acidic residues" evidence="11">
    <location>
        <begin position="475"/>
        <end position="493"/>
    </location>
</feature>
<dbReference type="InterPro" id="IPR001675">
    <property type="entry name" value="Glyco_trans_29"/>
</dbReference>
<comment type="similarity">
    <text evidence="2">Belongs to the glycosyltransferase 29 family.</text>
</comment>
<dbReference type="PANTHER" id="PTHR11987:SF36">
    <property type="entry name" value="SIA-ALPHA-2,3-GAL-BETA-1,4-GLCNAC-R:ALPHA 2,8-SIALYLTRANSFERASE"/>
    <property type="match status" value="1"/>
</dbReference>
<keyword evidence="9" id="KW-0472">Membrane</keyword>
<evidence type="ECO:0000256" key="2">
    <source>
        <dbReference type="ARBA" id="ARBA00006003"/>
    </source>
</evidence>
<evidence type="ECO:0000256" key="11">
    <source>
        <dbReference type="SAM" id="MobiDB-lite"/>
    </source>
</evidence>
<feature type="region of interest" description="Disordered" evidence="11">
    <location>
        <begin position="1"/>
        <end position="25"/>
    </location>
</feature>
<dbReference type="CDD" id="cd19952">
    <property type="entry name" value="GT29"/>
    <property type="match status" value="1"/>
</dbReference>
<evidence type="ECO:0000256" key="5">
    <source>
        <dbReference type="ARBA" id="ARBA00022692"/>
    </source>
</evidence>
<dbReference type="AlphaFoldDB" id="A0AAE0F1S1"/>
<evidence type="ECO:0000256" key="9">
    <source>
        <dbReference type="ARBA" id="ARBA00023136"/>
    </source>
</evidence>
<dbReference type="InterPro" id="IPR050943">
    <property type="entry name" value="Glycosyltr_29_Sialyltrsf"/>
</dbReference>
<keyword evidence="10" id="KW-0325">Glycoprotein</keyword>
<comment type="caution">
    <text evidence="12">The sequence shown here is derived from an EMBL/GenBank/DDBJ whole genome shotgun (WGS) entry which is preliminary data.</text>
</comment>
<evidence type="ECO:0000256" key="7">
    <source>
        <dbReference type="ARBA" id="ARBA00022989"/>
    </source>
</evidence>
<evidence type="ECO:0000313" key="13">
    <source>
        <dbReference type="Proteomes" id="UP001190700"/>
    </source>
</evidence>
<dbReference type="EMBL" id="LGRX02029183">
    <property type="protein sequence ID" value="KAK3247165.1"/>
    <property type="molecule type" value="Genomic_DNA"/>
</dbReference>
<organism evidence="12 13">
    <name type="scientific">Cymbomonas tetramitiformis</name>
    <dbReference type="NCBI Taxonomy" id="36881"/>
    <lineage>
        <taxon>Eukaryota</taxon>
        <taxon>Viridiplantae</taxon>
        <taxon>Chlorophyta</taxon>
        <taxon>Pyramimonadophyceae</taxon>
        <taxon>Pyramimonadales</taxon>
        <taxon>Pyramimonadaceae</taxon>
        <taxon>Cymbomonas</taxon>
    </lineage>
</organism>
<sequence>MQIQDPAVKTPQERAPISNEKSSRTEELLKIRKRRLEFPDARQQPISFTLKAEVGQKRSKLSPASRAPVEAGLEKFPNTGQHTISHAAARQEQTNISQVSLAEAMSENGTAPCFEAWRSFLPYEKNTSKYFRNSGFVTVQNKGKTYEEVADKFLPKDWKEAVQVAMNHSGGTAWDKCAIVGNSGGLLLSRYGRMIDEHDMVLRINQAPTKGYEQYVGTRATHRLLNRAWTLGYAKSPVVNWKHRLQNVHTIEPGVALISSRTNTTNFQSLHLKMLDEGVDARVAPPPGLRANDTQGYACQLYSTVIGAVQPGAWQVLKLTRKAAQTPERMFKEYRRCIEEERAREMMNSTFPGGNTASSGLVAVGLMYHLCTSITLFGVGQPAKYKVPYQYYKLLETEREAGSSVHAFDVEQALFEALSKGGVITLCGVRGCHFRGGMVSIDPAIAGKVVASLGIPADHVPGNAQAYETEHLAVRDLRQKQQRPDSARNEAGKDAASSNARRNRDRRGRG</sequence>
<reference evidence="12 13" key="1">
    <citation type="journal article" date="2015" name="Genome Biol. Evol.">
        <title>Comparative Genomics of a Bacterivorous Green Alga Reveals Evolutionary Causalities and Consequences of Phago-Mixotrophic Mode of Nutrition.</title>
        <authorList>
            <person name="Burns J.A."/>
            <person name="Paasch A."/>
            <person name="Narechania A."/>
            <person name="Kim E."/>
        </authorList>
    </citation>
    <scope>NUCLEOTIDE SEQUENCE [LARGE SCALE GENOMIC DNA]</scope>
    <source>
        <strain evidence="12 13">PLY_AMNH</strain>
    </source>
</reference>
<evidence type="ECO:0000256" key="3">
    <source>
        <dbReference type="ARBA" id="ARBA00022676"/>
    </source>
</evidence>
<evidence type="ECO:0000256" key="6">
    <source>
        <dbReference type="ARBA" id="ARBA00022968"/>
    </source>
</evidence>
<evidence type="ECO:0000256" key="8">
    <source>
        <dbReference type="ARBA" id="ARBA00023034"/>
    </source>
</evidence>
<keyword evidence="7" id="KW-1133">Transmembrane helix</keyword>
<dbReference type="Gene3D" id="3.90.1480.20">
    <property type="entry name" value="Glycosyl transferase family 29"/>
    <property type="match status" value="1"/>
</dbReference>
<dbReference type="PANTHER" id="PTHR11987">
    <property type="entry name" value="ALPHA-2,8-SIALYLTRANSFERASE"/>
    <property type="match status" value="1"/>
</dbReference>
<keyword evidence="13" id="KW-1185">Reference proteome</keyword>
<dbReference type="Pfam" id="PF00777">
    <property type="entry name" value="Glyco_transf_29"/>
    <property type="match status" value="1"/>
</dbReference>
<name>A0AAE0F1S1_9CHLO</name>
<keyword evidence="5" id="KW-0812">Transmembrane</keyword>
<protein>
    <submittedName>
        <fullName evidence="12">Uncharacterized protein</fullName>
    </submittedName>
</protein>
<evidence type="ECO:0000256" key="1">
    <source>
        <dbReference type="ARBA" id="ARBA00004323"/>
    </source>
</evidence>
<dbReference type="GO" id="GO:0000139">
    <property type="term" value="C:Golgi membrane"/>
    <property type="evidence" value="ECO:0007669"/>
    <property type="project" value="UniProtKB-SubCell"/>
</dbReference>
<feature type="compositionally biased region" description="Basic residues" evidence="11">
    <location>
        <begin position="501"/>
        <end position="510"/>
    </location>
</feature>
<evidence type="ECO:0000256" key="4">
    <source>
        <dbReference type="ARBA" id="ARBA00022679"/>
    </source>
</evidence>
<evidence type="ECO:0000313" key="12">
    <source>
        <dbReference type="EMBL" id="KAK3247165.1"/>
    </source>
</evidence>
<keyword evidence="3" id="KW-0328">Glycosyltransferase</keyword>
<dbReference type="InterPro" id="IPR038578">
    <property type="entry name" value="GT29-like_sf"/>
</dbReference>
<feature type="region of interest" description="Disordered" evidence="11">
    <location>
        <begin position="475"/>
        <end position="510"/>
    </location>
</feature>
<dbReference type="Proteomes" id="UP001190700">
    <property type="component" value="Unassembled WGS sequence"/>
</dbReference>
<keyword evidence="8" id="KW-0333">Golgi apparatus</keyword>